<gene>
    <name evidence="1" type="ORF">TNCT_203371</name>
</gene>
<dbReference type="Proteomes" id="UP000887116">
    <property type="component" value="Unassembled WGS sequence"/>
</dbReference>
<sequence length="143" mass="16430">MSGALYYSLSELFHLFRSDLQAISVVELDYKTMHTHTQVRMWQHVKLFEIASELESTLSTVSCLLFCSQITSVYIAFATCVLMDELHLSTAMVWENMPQVTLIPASVIGLTFCAWKTSTEIKIYRTYLQSLQDRLMCELTTKL</sequence>
<dbReference type="AlphaFoldDB" id="A0A8X6EX32"/>
<evidence type="ECO:0000313" key="2">
    <source>
        <dbReference type="Proteomes" id="UP000887116"/>
    </source>
</evidence>
<evidence type="ECO:0000313" key="1">
    <source>
        <dbReference type="EMBL" id="GFQ64750.1"/>
    </source>
</evidence>
<name>A0A8X6EX32_TRICU</name>
<dbReference type="EMBL" id="BMAO01000146">
    <property type="protein sequence ID" value="GFQ64750.1"/>
    <property type="molecule type" value="Genomic_DNA"/>
</dbReference>
<proteinExistence type="predicted"/>
<organism evidence="1 2">
    <name type="scientific">Trichonephila clavata</name>
    <name type="common">Joro spider</name>
    <name type="synonym">Nephila clavata</name>
    <dbReference type="NCBI Taxonomy" id="2740835"/>
    <lineage>
        <taxon>Eukaryota</taxon>
        <taxon>Metazoa</taxon>
        <taxon>Ecdysozoa</taxon>
        <taxon>Arthropoda</taxon>
        <taxon>Chelicerata</taxon>
        <taxon>Arachnida</taxon>
        <taxon>Araneae</taxon>
        <taxon>Araneomorphae</taxon>
        <taxon>Entelegynae</taxon>
        <taxon>Araneoidea</taxon>
        <taxon>Nephilidae</taxon>
        <taxon>Trichonephila</taxon>
    </lineage>
</organism>
<reference evidence="1" key="1">
    <citation type="submission" date="2020-07" db="EMBL/GenBank/DDBJ databases">
        <title>Multicomponent nature underlies the extraordinary mechanical properties of spider dragline silk.</title>
        <authorList>
            <person name="Kono N."/>
            <person name="Nakamura H."/>
            <person name="Mori M."/>
            <person name="Yoshida Y."/>
            <person name="Ohtoshi R."/>
            <person name="Malay A.D."/>
            <person name="Moran D.A.P."/>
            <person name="Tomita M."/>
            <person name="Numata K."/>
            <person name="Arakawa K."/>
        </authorList>
    </citation>
    <scope>NUCLEOTIDE SEQUENCE</scope>
</reference>
<keyword evidence="2" id="KW-1185">Reference proteome</keyword>
<protein>
    <submittedName>
        <fullName evidence="1">Uncharacterized protein</fullName>
    </submittedName>
</protein>
<comment type="caution">
    <text evidence="1">The sequence shown here is derived from an EMBL/GenBank/DDBJ whole genome shotgun (WGS) entry which is preliminary data.</text>
</comment>
<accession>A0A8X6EX32</accession>